<evidence type="ECO:0000256" key="2">
    <source>
        <dbReference type="ARBA" id="ARBA00010205"/>
    </source>
</evidence>
<feature type="binding site" evidence="10">
    <location>
        <position position="11"/>
    </location>
    <ligand>
        <name>substrate</name>
    </ligand>
</feature>
<dbReference type="AlphaFoldDB" id="A0A0B1P582"/>
<dbReference type="STRING" id="52586.A0A0B1P582"/>
<name>A0A0B1P582_UNCNE</name>
<dbReference type="Pfam" id="PF06087">
    <property type="entry name" value="Tyr-DNA_phospho"/>
    <property type="match status" value="1"/>
</dbReference>
<evidence type="ECO:0000256" key="5">
    <source>
        <dbReference type="ARBA" id="ARBA00022801"/>
    </source>
</evidence>
<keyword evidence="4" id="KW-0227">DNA damage</keyword>
<dbReference type="PANTHER" id="PTHR12415:SF0">
    <property type="entry name" value="TYROSYL-DNA PHOSPHODIESTERASE 1"/>
    <property type="match status" value="1"/>
</dbReference>
<comment type="caution">
    <text evidence="12">The sequence shown here is derived from an EMBL/GenBank/DDBJ whole genome shotgun (WGS) entry which is preliminary data.</text>
</comment>
<keyword evidence="8" id="KW-0539">Nucleus</keyword>
<protein>
    <submittedName>
        <fullName evidence="12">Putative tyrosyl-dna phosphodiesterase</fullName>
    </submittedName>
</protein>
<dbReference type="GO" id="GO:0005634">
    <property type="term" value="C:nucleus"/>
    <property type="evidence" value="ECO:0007669"/>
    <property type="project" value="UniProtKB-SubCell"/>
</dbReference>
<feature type="site" description="Interaction with DNA" evidence="11">
    <location>
        <position position="291"/>
    </location>
</feature>
<accession>A0A0B1P582</accession>
<dbReference type="Proteomes" id="UP000030854">
    <property type="component" value="Unassembled WGS sequence"/>
</dbReference>
<evidence type="ECO:0000256" key="7">
    <source>
        <dbReference type="ARBA" id="ARBA00023204"/>
    </source>
</evidence>
<feature type="binding site" evidence="10">
    <location>
        <position position="267"/>
    </location>
    <ligand>
        <name>substrate</name>
    </ligand>
</feature>
<dbReference type="EMBL" id="JNVN01002333">
    <property type="protein sequence ID" value="KHJ32106.1"/>
    <property type="molecule type" value="Genomic_DNA"/>
</dbReference>
<evidence type="ECO:0000313" key="12">
    <source>
        <dbReference type="EMBL" id="KHJ32106.1"/>
    </source>
</evidence>
<keyword evidence="7" id="KW-0234">DNA repair</keyword>
<evidence type="ECO:0000256" key="10">
    <source>
        <dbReference type="PIRSR" id="PIRSR610347-2"/>
    </source>
</evidence>
<dbReference type="GO" id="GO:0006284">
    <property type="term" value="P:base-excision repair"/>
    <property type="evidence" value="ECO:0007669"/>
    <property type="project" value="EnsemblFungi"/>
</dbReference>
<feature type="active site" description="Proton donor/acceptor" evidence="9">
    <location>
        <position position="265"/>
    </location>
</feature>
<dbReference type="GO" id="GO:0004527">
    <property type="term" value="F:exonuclease activity"/>
    <property type="evidence" value="ECO:0007669"/>
    <property type="project" value="UniProtKB-KW"/>
</dbReference>
<dbReference type="GO" id="GO:0003697">
    <property type="term" value="F:single-stranded DNA binding"/>
    <property type="evidence" value="ECO:0007669"/>
    <property type="project" value="TreeGrafter"/>
</dbReference>
<keyword evidence="5" id="KW-0378">Hydrolase</keyword>
<comment type="similarity">
    <text evidence="2">Belongs to the tyrosyl-DNA phosphodiesterase family.</text>
</comment>
<evidence type="ECO:0000256" key="3">
    <source>
        <dbReference type="ARBA" id="ARBA00022722"/>
    </source>
</evidence>
<reference evidence="12 13" key="1">
    <citation type="journal article" date="2014" name="BMC Genomics">
        <title>Adaptive genomic structural variation in the grape powdery mildew pathogen, Erysiphe necator.</title>
        <authorList>
            <person name="Jones L."/>
            <person name="Riaz S."/>
            <person name="Morales-Cruz A."/>
            <person name="Amrine K.C."/>
            <person name="McGuire B."/>
            <person name="Gubler W.D."/>
            <person name="Walker M.A."/>
            <person name="Cantu D."/>
        </authorList>
    </citation>
    <scope>NUCLEOTIDE SEQUENCE [LARGE SCALE GENOMIC DNA]</scope>
    <source>
        <strain evidence="13">c</strain>
    </source>
</reference>
<comment type="subcellular location">
    <subcellularLocation>
        <location evidence="1">Nucleus</location>
    </subcellularLocation>
</comment>
<dbReference type="PANTHER" id="PTHR12415">
    <property type="entry name" value="TYROSYL-DNA PHOSPHODIESTERASE 1"/>
    <property type="match status" value="1"/>
</dbReference>
<evidence type="ECO:0000256" key="11">
    <source>
        <dbReference type="PIRSR" id="PIRSR610347-3"/>
    </source>
</evidence>
<dbReference type="Gene3D" id="3.30.870.10">
    <property type="entry name" value="Endonuclease Chain A"/>
    <property type="match status" value="2"/>
</dbReference>
<dbReference type="SUPFAM" id="SSF56024">
    <property type="entry name" value="Phospholipase D/nuclease"/>
    <property type="match status" value="2"/>
</dbReference>
<evidence type="ECO:0000256" key="6">
    <source>
        <dbReference type="ARBA" id="ARBA00022839"/>
    </source>
</evidence>
<dbReference type="GO" id="GO:0006265">
    <property type="term" value="P:DNA topological change"/>
    <property type="evidence" value="ECO:0007669"/>
    <property type="project" value="EnsemblFungi"/>
</dbReference>
<dbReference type="OMA" id="PLIKECW"/>
<dbReference type="GO" id="GO:0017005">
    <property type="term" value="F:3'-tyrosyl-DNA phosphodiesterase activity"/>
    <property type="evidence" value="ECO:0007669"/>
    <property type="project" value="EnsemblFungi"/>
</dbReference>
<organism evidence="12 13">
    <name type="scientific">Uncinula necator</name>
    <name type="common">Grape powdery mildew</name>
    <dbReference type="NCBI Taxonomy" id="52586"/>
    <lineage>
        <taxon>Eukaryota</taxon>
        <taxon>Fungi</taxon>
        <taxon>Dikarya</taxon>
        <taxon>Ascomycota</taxon>
        <taxon>Pezizomycotina</taxon>
        <taxon>Leotiomycetes</taxon>
        <taxon>Erysiphales</taxon>
        <taxon>Erysiphaceae</taxon>
        <taxon>Erysiphe</taxon>
    </lineage>
</organism>
<keyword evidence="6" id="KW-0269">Exonuclease</keyword>
<dbReference type="HOGENOM" id="CLU_010413_2_0_1"/>
<dbReference type="InterPro" id="IPR010347">
    <property type="entry name" value="Tdp1"/>
</dbReference>
<proteinExistence type="inferred from homology"/>
<gene>
    <name evidence="12" type="ORF">EV44_g6381</name>
</gene>
<evidence type="ECO:0000256" key="9">
    <source>
        <dbReference type="PIRSR" id="PIRSR610347-1"/>
    </source>
</evidence>
<evidence type="ECO:0000256" key="1">
    <source>
        <dbReference type="ARBA" id="ARBA00004123"/>
    </source>
</evidence>
<sequence>MPEMFGTHHSKMFVLFRHDETAQIIIHTANITEFDWTNMTQGLWRSPLLKKLSKNSPETSVSNDHSDGSKFKLDLLNYLKAYDNKSRKKICEGLSKKLEPYDFSSIRAALVASVPGKHVIHGLSRTLWGWARLQDILRSVDVKNCSSKPEIIIQVSSIATLGTTNEWLEKTFFKALKSVKNDSKDKVTEPEFKVIFPTNDEIRRSLNGYDSGNAIHIKIHTPAQQKQMQYLKPLLCCWAGDGTTPRELASNSRNSDAGRKRAAPHIKTYIRFSDSKKETIDWVLLTSANLSRQAWGDSINAAGIQRICSYEIGVLVWPSLYGTRAKFVPTFQIDKPSLNVDQENNEIVIGIRMPYGLPVISYGDDIEPWCASSAHTEPDWMGRFFNSFQI</sequence>
<keyword evidence="13" id="KW-1185">Reference proteome</keyword>
<dbReference type="CDD" id="cd09123">
    <property type="entry name" value="PLDc_Tdp1_2"/>
    <property type="match status" value="1"/>
</dbReference>
<feature type="active site" description="Nucleophile" evidence="9">
    <location>
        <position position="9"/>
    </location>
</feature>
<evidence type="ECO:0000256" key="4">
    <source>
        <dbReference type="ARBA" id="ARBA00022763"/>
    </source>
</evidence>
<dbReference type="GO" id="GO:0106334">
    <property type="term" value="F:3'-deoxyribose phosphate lyase activity"/>
    <property type="evidence" value="ECO:0007669"/>
    <property type="project" value="EnsemblFungi"/>
</dbReference>
<dbReference type="GO" id="GO:0003690">
    <property type="term" value="F:double-stranded DNA binding"/>
    <property type="evidence" value="ECO:0007669"/>
    <property type="project" value="TreeGrafter"/>
</dbReference>
<evidence type="ECO:0000256" key="8">
    <source>
        <dbReference type="ARBA" id="ARBA00023242"/>
    </source>
</evidence>
<evidence type="ECO:0000313" key="13">
    <source>
        <dbReference type="Proteomes" id="UP000030854"/>
    </source>
</evidence>
<keyword evidence="3" id="KW-0540">Nuclease</keyword>